<evidence type="ECO:0000313" key="2">
    <source>
        <dbReference type="Proteomes" id="UP001189122"/>
    </source>
</evidence>
<sequence length="31" mass="3715">MLYPLDFIFFHRSIVASKDWLTLCAIRCKIL</sequence>
<name>A0A7I8JS93_SPIIN</name>
<protein>
    <submittedName>
        <fullName evidence="1">Uncharacterized protein</fullName>
    </submittedName>
</protein>
<reference evidence="1 2" key="1">
    <citation type="submission" date="2019-12" db="EMBL/GenBank/DDBJ databases">
        <authorList>
            <person name="Scholz U."/>
            <person name="Mascher M."/>
            <person name="Fiebig A."/>
        </authorList>
    </citation>
    <scope>NUCLEOTIDE SEQUENCE</scope>
</reference>
<proteinExistence type="predicted"/>
<dbReference type="EMBL" id="CACRZD030000016">
    <property type="protein sequence ID" value="CAA6672631.1"/>
    <property type="molecule type" value="Genomic_DNA"/>
</dbReference>
<organism evidence="1">
    <name type="scientific">Spirodela intermedia</name>
    <name type="common">Intermediate duckweed</name>
    <dbReference type="NCBI Taxonomy" id="51605"/>
    <lineage>
        <taxon>Eukaryota</taxon>
        <taxon>Viridiplantae</taxon>
        <taxon>Streptophyta</taxon>
        <taxon>Embryophyta</taxon>
        <taxon>Tracheophyta</taxon>
        <taxon>Spermatophyta</taxon>
        <taxon>Magnoliopsida</taxon>
        <taxon>Liliopsida</taxon>
        <taxon>Araceae</taxon>
        <taxon>Lemnoideae</taxon>
        <taxon>Spirodela</taxon>
    </lineage>
</organism>
<dbReference type="Proteomes" id="UP001189122">
    <property type="component" value="Unassembled WGS sequence"/>
</dbReference>
<accession>A0A7I8JS93</accession>
<dbReference type="EMBL" id="LR743603">
    <property type="protein sequence ID" value="CAA2633533.1"/>
    <property type="molecule type" value="Genomic_DNA"/>
</dbReference>
<keyword evidence="2" id="KW-1185">Reference proteome</keyword>
<evidence type="ECO:0000313" key="1">
    <source>
        <dbReference type="EMBL" id="CAA2633533.1"/>
    </source>
</evidence>
<gene>
    <name evidence="1" type="ORF">SI7747_16019042</name>
</gene>
<dbReference type="AlphaFoldDB" id="A0A7I8JS93"/>